<evidence type="ECO:0000313" key="2">
    <source>
        <dbReference type="EMBL" id="WFL76127.1"/>
    </source>
</evidence>
<dbReference type="RefSeq" id="WP_278014893.1">
    <property type="nucleotide sequence ID" value="NZ_CP121106.1"/>
</dbReference>
<name>A0ABY8FMP7_9SPHN</name>
<keyword evidence="1" id="KW-1133">Transmembrane helix</keyword>
<keyword evidence="1" id="KW-0812">Transmembrane</keyword>
<gene>
    <name evidence="2" type="ORF">P7228_08930</name>
</gene>
<dbReference type="EMBL" id="CP121106">
    <property type="protein sequence ID" value="WFL76127.1"/>
    <property type="molecule type" value="Genomic_DNA"/>
</dbReference>
<protein>
    <submittedName>
        <fullName evidence="2">Uncharacterized protein</fullName>
    </submittedName>
</protein>
<accession>A0ABY8FMP7</accession>
<feature type="transmembrane region" description="Helical" evidence="1">
    <location>
        <begin position="116"/>
        <end position="138"/>
    </location>
</feature>
<keyword evidence="1" id="KW-0472">Membrane</keyword>
<organism evidence="2 3">
    <name type="scientific">Altererythrobacter arenosus</name>
    <dbReference type="NCBI Taxonomy" id="3032592"/>
    <lineage>
        <taxon>Bacteria</taxon>
        <taxon>Pseudomonadati</taxon>
        <taxon>Pseudomonadota</taxon>
        <taxon>Alphaproteobacteria</taxon>
        <taxon>Sphingomonadales</taxon>
        <taxon>Erythrobacteraceae</taxon>
        <taxon>Altererythrobacter</taxon>
    </lineage>
</organism>
<reference evidence="2 3" key="1">
    <citation type="submission" date="2023-03" db="EMBL/GenBank/DDBJ databases">
        <title>Altererythrobacter sp. CAU 1644 isolated from sand.</title>
        <authorList>
            <person name="Kim W."/>
        </authorList>
    </citation>
    <scope>NUCLEOTIDE SEQUENCE [LARGE SCALE GENOMIC DNA]</scope>
    <source>
        <strain evidence="2 3">CAU 1644</strain>
    </source>
</reference>
<evidence type="ECO:0000256" key="1">
    <source>
        <dbReference type="SAM" id="Phobius"/>
    </source>
</evidence>
<evidence type="ECO:0000313" key="3">
    <source>
        <dbReference type="Proteomes" id="UP001215827"/>
    </source>
</evidence>
<sequence>MLDLIFIYRAEVQTYGALILCLAMLRWGGGPERAVALTWLIGIEAVDWVYHAISGANYVLESIDPFHAALDVAVAIAFVIIALYANRLYPLVIAAFQLLSATSHLTRELVESITPIAYAVMVFAPSWGILVAMILGFARHLRRRKEFGDYRGWRGQPPFFLGRLCPSPAS</sequence>
<keyword evidence="3" id="KW-1185">Reference proteome</keyword>
<proteinExistence type="predicted"/>
<dbReference type="Proteomes" id="UP001215827">
    <property type="component" value="Chromosome"/>
</dbReference>